<gene>
    <name evidence="14" type="ORF">GCM10010384_68030</name>
</gene>
<proteinExistence type="predicted"/>
<evidence type="ECO:0000256" key="2">
    <source>
        <dbReference type="ARBA" id="ARBA00004236"/>
    </source>
</evidence>
<evidence type="ECO:0000313" key="15">
    <source>
        <dbReference type="Proteomes" id="UP000653308"/>
    </source>
</evidence>
<dbReference type="InterPro" id="IPR050428">
    <property type="entry name" value="TCS_sensor_his_kinase"/>
</dbReference>
<dbReference type="RefSeq" id="WP_190201839.1">
    <property type="nucleotide sequence ID" value="NZ_BMWE01000039.1"/>
</dbReference>
<reference evidence="15" key="1">
    <citation type="journal article" date="2019" name="Int. J. Syst. Evol. Microbiol.">
        <title>The Global Catalogue of Microorganisms (GCM) 10K type strain sequencing project: providing services to taxonomists for standard genome sequencing and annotation.</title>
        <authorList>
            <consortium name="The Broad Institute Genomics Platform"/>
            <consortium name="The Broad Institute Genome Sequencing Center for Infectious Disease"/>
            <person name="Wu L."/>
            <person name="Ma J."/>
        </authorList>
    </citation>
    <scope>NUCLEOTIDE SEQUENCE [LARGE SCALE GENOMIC DNA]</scope>
    <source>
        <strain evidence="15">JCM 4957</strain>
    </source>
</reference>
<dbReference type="EC" id="2.7.13.3" evidence="3"/>
<feature type="compositionally biased region" description="Pro residues" evidence="11">
    <location>
        <begin position="473"/>
        <end position="485"/>
    </location>
</feature>
<dbReference type="Pfam" id="PF00512">
    <property type="entry name" value="HisKA"/>
    <property type="match status" value="1"/>
</dbReference>
<dbReference type="Proteomes" id="UP000653308">
    <property type="component" value="Unassembled WGS sequence"/>
</dbReference>
<accession>A0ABQ3AJA7</accession>
<sequence length="493" mass="52443">MTRRLLASYLALVLLVLIGLEIPFGLLFASAETSRLSNSIERDAGMLAELAEERIEEKNTDELPELAAHYAVRTGARVVIVDRTGAVLTDSASTTAIGTDLSAQPDIATALRNQTTVGTAPDPDSGTQTRYVTVPGSSGETIRAALRLSHPTDVLADRVHDIWLTLALTGLGVMAAATLTALALARWIIRPVHALERATTQLADGTLTNPPATNLGPPELRRLATSFTHTATRLQQLLASQRAFAAEASHQLKTPLTALRIRLENFEPQLDPAVHDSLDEAIGETERLARMIQGLLSLARLEATATTPEPTDLDAVVTDRAATWAPFAAEHHVHITTTGHPAGHVLAIPGALEQIIDNLLANALRVSPPGTTITLATRPVAQGTELHVIDQGPGMSETERRRAFDRFWRASDTHHDGTGLGLPIVEQLTRASGGHITLNAAPGSGIDATVLLRPAPAPYAQAPADRPARPHHGPNPTPAAPPKPTDAPQHAHR</sequence>
<dbReference type="CDD" id="cd00082">
    <property type="entry name" value="HisKA"/>
    <property type="match status" value="1"/>
</dbReference>
<dbReference type="GO" id="GO:0016301">
    <property type="term" value="F:kinase activity"/>
    <property type="evidence" value="ECO:0007669"/>
    <property type="project" value="UniProtKB-KW"/>
</dbReference>
<dbReference type="SUPFAM" id="SSF55874">
    <property type="entry name" value="ATPase domain of HSP90 chaperone/DNA topoisomerase II/histidine kinase"/>
    <property type="match status" value="1"/>
</dbReference>
<evidence type="ECO:0000256" key="3">
    <source>
        <dbReference type="ARBA" id="ARBA00012438"/>
    </source>
</evidence>
<dbReference type="PRINTS" id="PR00344">
    <property type="entry name" value="BCTRLSENSOR"/>
</dbReference>
<dbReference type="InterPro" id="IPR036890">
    <property type="entry name" value="HATPase_C_sf"/>
</dbReference>
<comment type="caution">
    <text evidence="14">The sequence shown here is derived from an EMBL/GenBank/DDBJ whole genome shotgun (WGS) entry which is preliminary data.</text>
</comment>
<dbReference type="SMART" id="SM00387">
    <property type="entry name" value="HATPase_c"/>
    <property type="match status" value="1"/>
</dbReference>
<comment type="subcellular location">
    <subcellularLocation>
        <location evidence="2">Cell membrane</location>
    </subcellularLocation>
</comment>
<evidence type="ECO:0000259" key="13">
    <source>
        <dbReference type="PROSITE" id="PS50885"/>
    </source>
</evidence>
<dbReference type="InterPro" id="IPR003594">
    <property type="entry name" value="HATPase_dom"/>
</dbReference>
<feature type="domain" description="HAMP" evidence="13">
    <location>
        <begin position="186"/>
        <end position="239"/>
    </location>
</feature>
<keyword evidence="15" id="KW-1185">Reference proteome</keyword>
<dbReference type="CDD" id="cd06225">
    <property type="entry name" value="HAMP"/>
    <property type="match status" value="1"/>
</dbReference>
<keyword evidence="4" id="KW-0597">Phosphoprotein</keyword>
<dbReference type="PANTHER" id="PTHR45436:SF5">
    <property type="entry name" value="SENSOR HISTIDINE KINASE TRCS"/>
    <property type="match status" value="1"/>
</dbReference>
<evidence type="ECO:0000259" key="12">
    <source>
        <dbReference type="PROSITE" id="PS50109"/>
    </source>
</evidence>
<dbReference type="Pfam" id="PF00672">
    <property type="entry name" value="HAMP"/>
    <property type="match status" value="1"/>
</dbReference>
<feature type="domain" description="Histidine kinase" evidence="12">
    <location>
        <begin position="247"/>
        <end position="456"/>
    </location>
</feature>
<dbReference type="CDD" id="cd00075">
    <property type="entry name" value="HATPase"/>
    <property type="match status" value="1"/>
</dbReference>
<keyword evidence="7 14" id="KW-0418">Kinase</keyword>
<evidence type="ECO:0000256" key="9">
    <source>
        <dbReference type="ARBA" id="ARBA00023012"/>
    </source>
</evidence>
<dbReference type="Gene3D" id="6.10.340.10">
    <property type="match status" value="1"/>
</dbReference>
<evidence type="ECO:0000256" key="10">
    <source>
        <dbReference type="ARBA" id="ARBA00023136"/>
    </source>
</evidence>
<keyword evidence="10" id="KW-0472">Membrane</keyword>
<evidence type="ECO:0000256" key="8">
    <source>
        <dbReference type="ARBA" id="ARBA00022989"/>
    </source>
</evidence>
<organism evidence="14 15">
    <name type="scientific">Streptomyces djakartensis</name>
    <dbReference type="NCBI Taxonomy" id="68193"/>
    <lineage>
        <taxon>Bacteria</taxon>
        <taxon>Bacillati</taxon>
        <taxon>Actinomycetota</taxon>
        <taxon>Actinomycetes</taxon>
        <taxon>Kitasatosporales</taxon>
        <taxon>Streptomycetaceae</taxon>
        <taxon>Streptomyces</taxon>
    </lineage>
</organism>
<comment type="catalytic activity">
    <reaction evidence="1">
        <text>ATP + protein L-histidine = ADP + protein N-phospho-L-histidine.</text>
        <dbReference type="EC" id="2.7.13.3"/>
    </reaction>
</comment>
<evidence type="ECO:0000256" key="4">
    <source>
        <dbReference type="ARBA" id="ARBA00022553"/>
    </source>
</evidence>
<dbReference type="Pfam" id="PF02518">
    <property type="entry name" value="HATPase_c"/>
    <property type="match status" value="1"/>
</dbReference>
<evidence type="ECO:0000256" key="5">
    <source>
        <dbReference type="ARBA" id="ARBA00022679"/>
    </source>
</evidence>
<feature type="region of interest" description="Disordered" evidence="11">
    <location>
        <begin position="456"/>
        <end position="493"/>
    </location>
</feature>
<dbReference type="SMART" id="SM00388">
    <property type="entry name" value="HisKA"/>
    <property type="match status" value="1"/>
</dbReference>
<evidence type="ECO:0000256" key="1">
    <source>
        <dbReference type="ARBA" id="ARBA00000085"/>
    </source>
</evidence>
<dbReference type="Gene3D" id="1.10.287.130">
    <property type="match status" value="1"/>
</dbReference>
<dbReference type="InterPro" id="IPR003661">
    <property type="entry name" value="HisK_dim/P_dom"/>
</dbReference>
<dbReference type="InterPro" id="IPR004358">
    <property type="entry name" value="Sig_transdc_His_kin-like_C"/>
</dbReference>
<dbReference type="SUPFAM" id="SSF47384">
    <property type="entry name" value="Homodimeric domain of signal transducing histidine kinase"/>
    <property type="match status" value="1"/>
</dbReference>
<dbReference type="EMBL" id="BMWE01000039">
    <property type="protein sequence ID" value="GGY52625.1"/>
    <property type="molecule type" value="Genomic_DNA"/>
</dbReference>
<evidence type="ECO:0000313" key="14">
    <source>
        <dbReference type="EMBL" id="GGY52625.1"/>
    </source>
</evidence>
<dbReference type="SUPFAM" id="SSF158472">
    <property type="entry name" value="HAMP domain-like"/>
    <property type="match status" value="1"/>
</dbReference>
<dbReference type="PROSITE" id="PS50109">
    <property type="entry name" value="HIS_KIN"/>
    <property type="match status" value="1"/>
</dbReference>
<evidence type="ECO:0000256" key="6">
    <source>
        <dbReference type="ARBA" id="ARBA00022692"/>
    </source>
</evidence>
<dbReference type="Gene3D" id="3.30.565.10">
    <property type="entry name" value="Histidine kinase-like ATPase, C-terminal domain"/>
    <property type="match status" value="1"/>
</dbReference>
<dbReference type="SMART" id="SM00304">
    <property type="entry name" value="HAMP"/>
    <property type="match status" value="1"/>
</dbReference>
<dbReference type="InterPro" id="IPR036097">
    <property type="entry name" value="HisK_dim/P_sf"/>
</dbReference>
<keyword evidence="6" id="KW-0812">Transmembrane</keyword>
<protein>
    <recommendedName>
        <fullName evidence="3">histidine kinase</fullName>
        <ecNumber evidence="3">2.7.13.3</ecNumber>
    </recommendedName>
</protein>
<dbReference type="PROSITE" id="PS50885">
    <property type="entry name" value="HAMP"/>
    <property type="match status" value="1"/>
</dbReference>
<keyword evidence="8" id="KW-1133">Transmembrane helix</keyword>
<dbReference type="InterPro" id="IPR003660">
    <property type="entry name" value="HAMP_dom"/>
</dbReference>
<keyword evidence="9" id="KW-0902">Two-component regulatory system</keyword>
<name>A0ABQ3AJA7_9ACTN</name>
<keyword evidence="5" id="KW-0808">Transferase</keyword>
<dbReference type="InterPro" id="IPR005467">
    <property type="entry name" value="His_kinase_dom"/>
</dbReference>
<dbReference type="PANTHER" id="PTHR45436">
    <property type="entry name" value="SENSOR HISTIDINE KINASE YKOH"/>
    <property type="match status" value="1"/>
</dbReference>
<evidence type="ECO:0000256" key="7">
    <source>
        <dbReference type="ARBA" id="ARBA00022777"/>
    </source>
</evidence>
<evidence type="ECO:0000256" key="11">
    <source>
        <dbReference type="SAM" id="MobiDB-lite"/>
    </source>
</evidence>